<sequence>MSLIRKGLLIYRQLLFPHGRESPKQSQTNGPFDEFQYCMQPVQKFYKYTAVSFSLQAPYQFQSEMKSSPLTGQLFQMIYSGELSGFQSCGQGKQQ</sequence>
<evidence type="ECO:0000313" key="2">
    <source>
        <dbReference type="Proteomes" id="UP000785679"/>
    </source>
</evidence>
<organism evidence="1 2">
    <name type="scientific">Halteria grandinella</name>
    <dbReference type="NCBI Taxonomy" id="5974"/>
    <lineage>
        <taxon>Eukaryota</taxon>
        <taxon>Sar</taxon>
        <taxon>Alveolata</taxon>
        <taxon>Ciliophora</taxon>
        <taxon>Intramacronucleata</taxon>
        <taxon>Spirotrichea</taxon>
        <taxon>Stichotrichia</taxon>
        <taxon>Sporadotrichida</taxon>
        <taxon>Halteriidae</taxon>
        <taxon>Halteria</taxon>
    </lineage>
</organism>
<keyword evidence="2" id="KW-1185">Reference proteome</keyword>
<accession>A0A8J8NZ47</accession>
<protein>
    <submittedName>
        <fullName evidence="1">Uncharacterized protein</fullName>
    </submittedName>
</protein>
<dbReference type="Proteomes" id="UP000785679">
    <property type="component" value="Unassembled WGS sequence"/>
</dbReference>
<comment type="caution">
    <text evidence="1">The sequence shown here is derived from an EMBL/GenBank/DDBJ whole genome shotgun (WGS) entry which is preliminary data.</text>
</comment>
<gene>
    <name evidence="1" type="ORF">FGO68_gene1937</name>
</gene>
<dbReference type="EMBL" id="RRYP01004286">
    <property type="protein sequence ID" value="TNV82995.1"/>
    <property type="molecule type" value="Genomic_DNA"/>
</dbReference>
<proteinExistence type="predicted"/>
<reference evidence="1" key="1">
    <citation type="submission" date="2019-06" db="EMBL/GenBank/DDBJ databases">
        <authorList>
            <person name="Zheng W."/>
        </authorList>
    </citation>
    <scope>NUCLEOTIDE SEQUENCE</scope>
    <source>
        <strain evidence="1">QDHG01</strain>
    </source>
</reference>
<dbReference type="AlphaFoldDB" id="A0A8J8NZ47"/>
<name>A0A8J8NZ47_HALGN</name>
<evidence type="ECO:0000313" key="1">
    <source>
        <dbReference type="EMBL" id="TNV82995.1"/>
    </source>
</evidence>